<feature type="coiled-coil region" evidence="1">
    <location>
        <begin position="69"/>
        <end position="103"/>
    </location>
</feature>
<protein>
    <submittedName>
        <fullName evidence="3">Homeodomain-like domain-containing protein</fullName>
    </submittedName>
</protein>
<dbReference type="InterPro" id="IPR000792">
    <property type="entry name" value="Tscrpt_reg_LuxR_C"/>
</dbReference>
<reference evidence="3 4" key="1">
    <citation type="submission" date="2019-06" db="EMBL/GenBank/DDBJ databases">
        <title>Sequencing the genomes of 1000 actinobacteria strains.</title>
        <authorList>
            <person name="Klenk H.-P."/>
        </authorList>
    </citation>
    <scope>NUCLEOTIDE SEQUENCE [LARGE SCALE GENOMIC DNA]</scope>
    <source>
        <strain evidence="3 4">DSM 44826</strain>
    </source>
</reference>
<gene>
    <name evidence="3" type="ORF">FHX73_112473</name>
</gene>
<keyword evidence="4" id="KW-1185">Reference proteome</keyword>
<dbReference type="InterPro" id="IPR016032">
    <property type="entry name" value="Sig_transdc_resp-reg_C-effctor"/>
</dbReference>
<sequence>MLELLGLDAEAERVYRALLAHPEDGVTALAQRIALPESDLRACLDRLSRLSLVRPSSRGGLGFRALDPEDAMELLLARQQAELAAHQQKVDASRAAAAQLIAECSSMRPRGATAGAESLHGPEEIRDRLARLAANTRHEIMTFAPGGGHSIEDLEASRVPNAALLDRGIAMRTVYLDSVRNHQPTLDHMDWLHRHGGQVRTAPTLPVRMIISDRREAVLPLDTNDAQTGAVVIAYEGPIAALCALFESVWQSANRLGAAVERNMDGLTRQHQESLHLLLQGLTDEAIAKRLGVSPRTARRIAAELLEALEARSRFQAGAHAVQNGWLPATRV</sequence>
<dbReference type="PANTHER" id="PTHR34293">
    <property type="entry name" value="HTH-TYPE TRANSCRIPTIONAL REGULATOR TRMBL2"/>
    <property type="match status" value="1"/>
</dbReference>
<keyword evidence="3" id="KW-0238">DNA-binding</keyword>
<dbReference type="InterPro" id="IPR036388">
    <property type="entry name" value="WH-like_DNA-bd_sf"/>
</dbReference>
<keyword evidence="1" id="KW-0175">Coiled coil</keyword>
<feature type="domain" description="HTH luxR-type" evidence="2">
    <location>
        <begin position="260"/>
        <end position="325"/>
    </location>
</feature>
<evidence type="ECO:0000313" key="4">
    <source>
        <dbReference type="Proteomes" id="UP000317940"/>
    </source>
</evidence>
<dbReference type="EMBL" id="VIWT01000001">
    <property type="protein sequence ID" value="TWF98652.1"/>
    <property type="molecule type" value="Genomic_DNA"/>
</dbReference>
<dbReference type="SUPFAM" id="SSF46894">
    <property type="entry name" value="C-terminal effector domain of the bipartite response regulators"/>
    <property type="match status" value="1"/>
</dbReference>
<comment type="caution">
    <text evidence="3">The sequence shown here is derived from an EMBL/GenBank/DDBJ whole genome shotgun (WGS) entry which is preliminary data.</text>
</comment>
<dbReference type="OrthoDB" id="3863875at2"/>
<dbReference type="Proteomes" id="UP000317940">
    <property type="component" value="Unassembled WGS sequence"/>
</dbReference>
<dbReference type="GO" id="GO:0003677">
    <property type="term" value="F:DNA binding"/>
    <property type="evidence" value="ECO:0007669"/>
    <property type="project" value="UniProtKB-KW"/>
</dbReference>
<keyword evidence="3" id="KW-0371">Homeobox</keyword>
<accession>A0A561UH18</accession>
<dbReference type="Gene3D" id="1.10.10.10">
    <property type="entry name" value="Winged helix-like DNA-binding domain superfamily/Winged helix DNA-binding domain"/>
    <property type="match status" value="2"/>
</dbReference>
<dbReference type="RefSeq" id="WP_145905050.1">
    <property type="nucleotide sequence ID" value="NZ_BAAAMZ010000012.1"/>
</dbReference>
<name>A0A561UH18_9ACTN</name>
<dbReference type="PANTHER" id="PTHR34293:SF1">
    <property type="entry name" value="HTH-TYPE TRANSCRIPTIONAL REGULATOR TRMBL2"/>
    <property type="match status" value="1"/>
</dbReference>
<proteinExistence type="predicted"/>
<dbReference type="AlphaFoldDB" id="A0A561UH18"/>
<dbReference type="SMART" id="SM00421">
    <property type="entry name" value="HTH_LUXR"/>
    <property type="match status" value="1"/>
</dbReference>
<dbReference type="PROSITE" id="PS50043">
    <property type="entry name" value="HTH_LUXR_2"/>
    <property type="match status" value="1"/>
</dbReference>
<dbReference type="InterPro" id="IPR051797">
    <property type="entry name" value="TrmB-like"/>
</dbReference>
<dbReference type="Pfam" id="PF13384">
    <property type="entry name" value="HTH_23"/>
    <property type="match status" value="1"/>
</dbReference>
<dbReference type="GO" id="GO:0006355">
    <property type="term" value="P:regulation of DNA-templated transcription"/>
    <property type="evidence" value="ECO:0007669"/>
    <property type="project" value="InterPro"/>
</dbReference>
<evidence type="ECO:0000256" key="1">
    <source>
        <dbReference type="SAM" id="Coils"/>
    </source>
</evidence>
<evidence type="ECO:0000313" key="3">
    <source>
        <dbReference type="EMBL" id="TWF98652.1"/>
    </source>
</evidence>
<evidence type="ECO:0000259" key="2">
    <source>
        <dbReference type="PROSITE" id="PS50043"/>
    </source>
</evidence>
<organism evidence="3 4">
    <name type="scientific">Kitasatospora viridis</name>
    <dbReference type="NCBI Taxonomy" id="281105"/>
    <lineage>
        <taxon>Bacteria</taxon>
        <taxon>Bacillati</taxon>
        <taxon>Actinomycetota</taxon>
        <taxon>Actinomycetes</taxon>
        <taxon>Kitasatosporales</taxon>
        <taxon>Streptomycetaceae</taxon>
        <taxon>Kitasatospora</taxon>
    </lineage>
</organism>